<dbReference type="Proteomes" id="UP000091820">
    <property type="component" value="Unassembled WGS sequence"/>
</dbReference>
<proteinExistence type="predicted"/>
<dbReference type="STRING" id="37001.A0A1A9W8R2"/>
<reference evidence="3" key="1">
    <citation type="submission" date="2014-03" db="EMBL/GenBank/DDBJ databases">
        <authorList>
            <person name="Aksoy S."/>
            <person name="Warren W."/>
            <person name="Wilson R.K."/>
        </authorList>
    </citation>
    <scope>NUCLEOTIDE SEQUENCE [LARGE SCALE GENOMIC DNA]</scope>
    <source>
        <strain evidence="3">IAEA</strain>
    </source>
</reference>
<protein>
    <submittedName>
        <fullName evidence="2">Uncharacterized protein</fullName>
    </submittedName>
</protein>
<dbReference type="VEuPathDB" id="VectorBase:GBRI010347"/>
<reference evidence="2" key="2">
    <citation type="submission" date="2020-05" db="UniProtKB">
        <authorList>
            <consortium name="EnsemblMetazoa"/>
        </authorList>
    </citation>
    <scope>IDENTIFICATION</scope>
    <source>
        <strain evidence="2">IAEA</strain>
    </source>
</reference>
<sequence>MYKVNIYILKLLLYGKRKVQIFCRIASALGGADWAGGCGCKWKIMKSKYPVKSKFSAVVESDLKRGLATFVAYLVLPLQLGILVGTGINILFTLYHAARSKLRVDSL</sequence>
<keyword evidence="1" id="KW-1133">Transmembrane helix</keyword>
<feature type="transmembrane region" description="Helical" evidence="1">
    <location>
        <begin position="70"/>
        <end position="95"/>
    </location>
</feature>
<dbReference type="EnsemblMetazoa" id="GBRI010347-RA">
    <property type="protein sequence ID" value="GBRI010347-PA"/>
    <property type="gene ID" value="GBRI010347"/>
</dbReference>
<evidence type="ECO:0000256" key="1">
    <source>
        <dbReference type="SAM" id="Phobius"/>
    </source>
</evidence>
<accession>A0A1A9W8R2</accession>
<name>A0A1A9W8R2_9MUSC</name>
<evidence type="ECO:0000313" key="2">
    <source>
        <dbReference type="EnsemblMetazoa" id="GBRI010347-PA"/>
    </source>
</evidence>
<organism evidence="2 3">
    <name type="scientific">Glossina brevipalpis</name>
    <dbReference type="NCBI Taxonomy" id="37001"/>
    <lineage>
        <taxon>Eukaryota</taxon>
        <taxon>Metazoa</taxon>
        <taxon>Ecdysozoa</taxon>
        <taxon>Arthropoda</taxon>
        <taxon>Hexapoda</taxon>
        <taxon>Insecta</taxon>
        <taxon>Pterygota</taxon>
        <taxon>Neoptera</taxon>
        <taxon>Endopterygota</taxon>
        <taxon>Diptera</taxon>
        <taxon>Brachycera</taxon>
        <taxon>Muscomorpha</taxon>
        <taxon>Hippoboscoidea</taxon>
        <taxon>Glossinidae</taxon>
        <taxon>Glossina</taxon>
    </lineage>
</organism>
<keyword evidence="1" id="KW-0472">Membrane</keyword>
<keyword evidence="3" id="KW-1185">Reference proteome</keyword>
<evidence type="ECO:0000313" key="3">
    <source>
        <dbReference type="Proteomes" id="UP000091820"/>
    </source>
</evidence>
<keyword evidence="1" id="KW-0812">Transmembrane</keyword>
<dbReference type="AlphaFoldDB" id="A0A1A9W8R2"/>